<evidence type="ECO:0000256" key="3">
    <source>
        <dbReference type="ARBA" id="ARBA00011233"/>
    </source>
</evidence>
<evidence type="ECO:0000256" key="4">
    <source>
        <dbReference type="ARBA" id="ARBA00023239"/>
    </source>
</evidence>
<keyword evidence="4 6" id="KW-0456">Lyase</keyword>
<dbReference type="OrthoDB" id="7204076at2"/>
<dbReference type="RefSeq" id="WP_037448438.1">
    <property type="nucleotide sequence ID" value="NZ_AVFL01000003.1"/>
</dbReference>
<evidence type="ECO:0000313" key="7">
    <source>
        <dbReference type="Proteomes" id="UP000019486"/>
    </source>
</evidence>
<dbReference type="InterPro" id="IPR013785">
    <property type="entry name" value="Aldolase_TIM"/>
</dbReference>
<evidence type="ECO:0000313" key="6">
    <source>
        <dbReference type="EMBL" id="EWY41778.1"/>
    </source>
</evidence>
<dbReference type="EC" id="4.1.2.21" evidence="6"/>
<evidence type="ECO:0000256" key="2">
    <source>
        <dbReference type="ARBA" id="ARBA00006906"/>
    </source>
</evidence>
<dbReference type="GO" id="GO:0008674">
    <property type="term" value="F:2-dehydro-3-deoxy-6-phosphogalactonate aldolase activity"/>
    <property type="evidence" value="ECO:0007669"/>
    <property type="project" value="UniProtKB-EC"/>
</dbReference>
<accession>W9HD09</accession>
<comment type="caution">
    <text evidence="6">The sequence shown here is derived from an EMBL/GenBank/DDBJ whole genome shotgun (WGS) entry which is preliminary data.</text>
</comment>
<reference evidence="6 7" key="1">
    <citation type="submission" date="2013-08" db="EMBL/GenBank/DDBJ databases">
        <title>The genome sequence of Skermanella stibiiresistens.</title>
        <authorList>
            <person name="Zhu W."/>
            <person name="Wang G."/>
        </authorList>
    </citation>
    <scope>NUCLEOTIDE SEQUENCE [LARGE SCALE GENOMIC DNA]</scope>
    <source>
        <strain evidence="6 7">SB22</strain>
    </source>
</reference>
<dbReference type="PANTHER" id="PTHR30246:SF1">
    <property type="entry name" value="2-DEHYDRO-3-DEOXY-6-PHOSPHOGALACTONATE ALDOLASE-RELATED"/>
    <property type="match status" value="1"/>
</dbReference>
<comment type="subunit">
    <text evidence="3">Homotrimer.</text>
</comment>
<comment type="pathway">
    <text evidence="1">Carbohydrate acid metabolism.</text>
</comment>
<dbReference type="SUPFAM" id="SSF51569">
    <property type="entry name" value="Aldolase"/>
    <property type="match status" value="1"/>
</dbReference>
<dbReference type="PANTHER" id="PTHR30246">
    <property type="entry name" value="2-KETO-3-DEOXY-6-PHOSPHOGLUCONATE ALDOLASE"/>
    <property type="match status" value="1"/>
</dbReference>
<dbReference type="EMBL" id="AVFL01000003">
    <property type="protein sequence ID" value="EWY41778.1"/>
    <property type="molecule type" value="Genomic_DNA"/>
</dbReference>
<comment type="similarity">
    <text evidence="2">Belongs to the KHG/KDPG aldolase family.</text>
</comment>
<dbReference type="STRING" id="1385369.N825_24975"/>
<gene>
    <name evidence="6" type="ORF">N825_24975</name>
</gene>
<name>W9HD09_9PROT</name>
<keyword evidence="5" id="KW-0119">Carbohydrate metabolism</keyword>
<organism evidence="6 7">
    <name type="scientific">Skermanella stibiiresistens SB22</name>
    <dbReference type="NCBI Taxonomy" id="1385369"/>
    <lineage>
        <taxon>Bacteria</taxon>
        <taxon>Pseudomonadati</taxon>
        <taxon>Pseudomonadota</taxon>
        <taxon>Alphaproteobacteria</taxon>
        <taxon>Rhodospirillales</taxon>
        <taxon>Azospirillaceae</taxon>
        <taxon>Skermanella</taxon>
    </lineage>
</organism>
<keyword evidence="7" id="KW-1185">Reference proteome</keyword>
<dbReference type="NCBIfam" id="NF006600">
    <property type="entry name" value="PRK09140.1"/>
    <property type="match status" value="1"/>
</dbReference>
<dbReference type="CDD" id="cd00452">
    <property type="entry name" value="KDPG_aldolase"/>
    <property type="match status" value="1"/>
</dbReference>
<dbReference type="PATRIC" id="fig|1385369.3.peg.1324"/>
<dbReference type="AlphaFoldDB" id="W9HD09"/>
<protein>
    <submittedName>
        <fullName evidence="6">2-dehydro-3-deoxy-6-phosphogalactonate aldolase</fullName>
        <ecNumber evidence="6">4.1.2.21</ecNumber>
    </submittedName>
</protein>
<sequence length="217" mass="22500">MTDTDLNSRLDAAFATLPLVAILRGLTPPEAEPAAQALYDRGFRLIEVPLNSPSPFDSIAAIRRLLPRDAIVGAGTVMTTDQVGTLAGIGADIVVMPHADTEVIRAAKAAGMACLPGVMTPTEAFAALKAGADALKLFPAELISPRIVKAMRAVMPPATRLLPVGGVTPDTMREYRAAGVAGFGLGSALYTPGMPLSQLVERADLFVAAWAALGSKP</sequence>
<dbReference type="InterPro" id="IPR000887">
    <property type="entry name" value="Aldlse_KDPG_KHG"/>
</dbReference>
<dbReference type="Pfam" id="PF01081">
    <property type="entry name" value="Aldolase"/>
    <property type="match status" value="1"/>
</dbReference>
<proteinExistence type="inferred from homology"/>
<evidence type="ECO:0000256" key="1">
    <source>
        <dbReference type="ARBA" id="ARBA00004761"/>
    </source>
</evidence>
<evidence type="ECO:0000256" key="5">
    <source>
        <dbReference type="ARBA" id="ARBA00023277"/>
    </source>
</evidence>
<dbReference type="Proteomes" id="UP000019486">
    <property type="component" value="Unassembled WGS sequence"/>
</dbReference>
<dbReference type="Gene3D" id="3.20.20.70">
    <property type="entry name" value="Aldolase class I"/>
    <property type="match status" value="1"/>
</dbReference>